<reference evidence="1" key="1">
    <citation type="submission" date="2019-10" db="EMBL/GenBank/DDBJ databases">
        <authorList>
            <consortium name="DOE Joint Genome Institute"/>
            <person name="Kuo A."/>
            <person name="Miyauchi S."/>
            <person name="Kiss E."/>
            <person name="Drula E."/>
            <person name="Kohler A."/>
            <person name="Sanchez-Garcia M."/>
            <person name="Andreopoulos B."/>
            <person name="Barry K.W."/>
            <person name="Bonito G."/>
            <person name="Buee M."/>
            <person name="Carver A."/>
            <person name="Chen C."/>
            <person name="Cichocki N."/>
            <person name="Clum A."/>
            <person name="Culley D."/>
            <person name="Crous P.W."/>
            <person name="Fauchery L."/>
            <person name="Girlanda M."/>
            <person name="Hayes R."/>
            <person name="Keri Z."/>
            <person name="Labutti K."/>
            <person name="Lipzen A."/>
            <person name="Lombard V."/>
            <person name="Magnuson J."/>
            <person name="Maillard F."/>
            <person name="Morin E."/>
            <person name="Murat C."/>
            <person name="Nolan M."/>
            <person name="Ohm R."/>
            <person name="Pangilinan J."/>
            <person name="Pereira M."/>
            <person name="Perotto S."/>
            <person name="Peter M."/>
            <person name="Riley R."/>
            <person name="Sitrit Y."/>
            <person name="Stielow B."/>
            <person name="Szollosi G."/>
            <person name="Zifcakova L."/>
            <person name="Stursova M."/>
            <person name="Spatafora J.W."/>
            <person name="Tedersoo L."/>
            <person name="Vaario L.-M."/>
            <person name="Yamada A."/>
            <person name="Yan M."/>
            <person name="Wang P."/>
            <person name="Xu J."/>
            <person name="Bruns T."/>
            <person name="Baldrian P."/>
            <person name="Vilgalys R."/>
            <person name="Henrissat B."/>
            <person name="Grigoriev I.V."/>
            <person name="Hibbett D."/>
            <person name="Nagy L.G."/>
            <person name="Martin F.M."/>
        </authorList>
    </citation>
    <scope>NUCLEOTIDE SEQUENCE</scope>
    <source>
        <strain evidence="1">P2</strain>
    </source>
</reference>
<comment type="caution">
    <text evidence="1">The sequence shown here is derived from an EMBL/GenBank/DDBJ whole genome shotgun (WGS) entry which is preliminary data.</text>
</comment>
<dbReference type="Proteomes" id="UP000886501">
    <property type="component" value="Unassembled WGS sequence"/>
</dbReference>
<dbReference type="EMBL" id="MU118831">
    <property type="protein sequence ID" value="KAF9641971.1"/>
    <property type="molecule type" value="Genomic_DNA"/>
</dbReference>
<sequence length="602" mass="67754">IRYRDICHSLDIPLQQTVLDFLDVLVVMNIFPEGKVPSMDKPVPKPATPIPSPEPEPEAVAPHCQIQTREELPDIVMVDSTGSDLEVVSSLTKGKGRAKSKGANVSKDTISREVSQGSDALGSKRELPPSSDYSEVSSKCSQMGKKTAATKPEEKKVDLSGYVFDEDSIMDKTLVLRVKGQCCQNCADKRRKRNCRVIWHQNKNVITVHCAYCLVNKQGCNFKDLDLNIVAWLTLRATQEGLSRRAREASMKRKGNSGWSEASGSGMKNEPFVLTQELASTITTRSRARGRTTATTSSQPGVAVQGSASDVPAYLALGCNPLIFLENLLTFQNALSDPNRTSTSLELACIELCGVMRRESGEARWNKNFFELEERCWRALPKEAATQTEPTTMTMTTTMKRKRTRKEGSEVGRRKLSTKFLQRTKSEVEKMNESEVERRQNLRDIPGSLGESMTAWASQVEVMTTIMPSFEQLSTDHESDDELVLQRPEDTHEEETSSSSDQKHHREEPEQDTVSSKRPRVNEEVAEKSEEETDLEERDWRIELKWALKAEKYKLDNIAKEVEGRCRVGKALLRKMDCELELLDRDSDSDSVEDVRRTARID</sequence>
<evidence type="ECO:0000313" key="1">
    <source>
        <dbReference type="EMBL" id="KAF9641971.1"/>
    </source>
</evidence>
<feature type="non-terminal residue" evidence="1">
    <location>
        <position position="1"/>
    </location>
</feature>
<accession>A0ACB6YYL8</accession>
<reference evidence="1" key="2">
    <citation type="journal article" date="2020" name="Nat. Commun.">
        <title>Large-scale genome sequencing of mycorrhizal fungi provides insights into the early evolution of symbiotic traits.</title>
        <authorList>
            <person name="Miyauchi S."/>
            <person name="Kiss E."/>
            <person name="Kuo A."/>
            <person name="Drula E."/>
            <person name="Kohler A."/>
            <person name="Sanchez-Garcia M."/>
            <person name="Morin E."/>
            <person name="Andreopoulos B."/>
            <person name="Barry K.W."/>
            <person name="Bonito G."/>
            <person name="Buee M."/>
            <person name="Carver A."/>
            <person name="Chen C."/>
            <person name="Cichocki N."/>
            <person name="Clum A."/>
            <person name="Culley D."/>
            <person name="Crous P.W."/>
            <person name="Fauchery L."/>
            <person name="Girlanda M."/>
            <person name="Hayes R.D."/>
            <person name="Keri Z."/>
            <person name="LaButti K."/>
            <person name="Lipzen A."/>
            <person name="Lombard V."/>
            <person name="Magnuson J."/>
            <person name="Maillard F."/>
            <person name="Murat C."/>
            <person name="Nolan M."/>
            <person name="Ohm R.A."/>
            <person name="Pangilinan J."/>
            <person name="Pereira M.F."/>
            <person name="Perotto S."/>
            <person name="Peter M."/>
            <person name="Pfister S."/>
            <person name="Riley R."/>
            <person name="Sitrit Y."/>
            <person name="Stielow J.B."/>
            <person name="Szollosi G."/>
            <person name="Zifcakova L."/>
            <person name="Stursova M."/>
            <person name="Spatafora J.W."/>
            <person name="Tedersoo L."/>
            <person name="Vaario L.M."/>
            <person name="Yamada A."/>
            <person name="Yan M."/>
            <person name="Wang P."/>
            <person name="Xu J."/>
            <person name="Bruns T."/>
            <person name="Baldrian P."/>
            <person name="Vilgalys R."/>
            <person name="Dunand C."/>
            <person name="Henrissat B."/>
            <person name="Grigoriev I.V."/>
            <person name="Hibbett D."/>
            <person name="Nagy L.G."/>
            <person name="Martin F.M."/>
        </authorList>
    </citation>
    <scope>NUCLEOTIDE SEQUENCE</scope>
    <source>
        <strain evidence="1">P2</strain>
    </source>
</reference>
<keyword evidence="2" id="KW-1185">Reference proteome</keyword>
<evidence type="ECO:0000313" key="2">
    <source>
        <dbReference type="Proteomes" id="UP000886501"/>
    </source>
</evidence>
<name>A0ACB6YYL8_THEGA</name>
<proteinExistence type="predicted"/>
<protein>
    <submittedName>
        <fullName evidence="1">Uncharacterized protein</fullName>
    </submittedName>
</protein>
<gene>
    <name evidence="1" type="ORF">BDM02DRAFT_3133427</name>
</gene>
<organism evidence="1 2">
    <name type="scientific">Thelephora ganbajun</name>
    <name type="common">Ganba fungus</name>
    <dbReference type="NCBI Taxonomy" id="370292"/>
    <lineage>
        <taxon>Eukaryota</taxon>
        <taxon>Fungi</taxon>
        <taxon>Dikarya</taxon>
        <taxon>Basidiomycota</taxon>
        <taxon>Agaricomycotina</taxon>
        <taxon>Agaricomycetes</taxon>
        <taxon>Thelephorales</taxon>
        <taxon>Thelephoraceae</taxon>
        <taxon>Thelephora</taxon>
    </lineage>
</organism>